<dbReference type="GO" id="GO:0003676">
    <property type="term" value="F:nucleic acid binding"/>
    <property type="evidence" value="ECO:0007669"/>
    <property type="project" value="InterPro"/>
</dbReference>
<proteinExistence type="predicted"/>
<evidence type="ECO:0000259" key="4">
    <source>
        <dbReference type="Pfam" id="PF08774"/>
    </source>
</evidence>
<feature type="domain" description="VRR-NUC" evidence="4">
    <location>
        <begin position="81"/>
        <end position="159"/>
    </location>
</feature>
<comment type="cofactor">
    <cofactor evidence="1">
        <name>Mg(2+)</name>
        <dbReference type="ChEBI" id="CHEBI:18420"/>
    </cofactor>
</comment>
<dbReference type="GO" id="GO:0016788">
    <property type="term" value="F:hydrolase activity, acting on ester bonds"/>
    <property type="evidence" value="ECO:0007669"/>
    <property type="project" value="InterPro"/>
</dbReference>
<evidence type="ECO:0000256" key="3">
    <source>
        <dbReference type="ARBA" id="ARBA00022801"/>
    </source>
</evidence>
<name>A0A8S5V875_9CAUD</name>
<evidence type="ECO:0000313" key="5">
    <source>
        <dbReference type="EMBL" id="DAG02962.1"/>
    </source>
</evidence>
<evidence type="ECO:0000256" key="2">
    <source>
        <dbReference type="ARBA" id="ARBA00022722"/>
    </source>
</evidence>
<keyword evidence="3" id="KW-0378">Hydrolase</keyword>
<dbReference type="GO" id="GO:0004518">
    <property type="term" value="F:nuclease activity"/>
    <property type="evidence" value="ECO:0007669"/>
    <property type="project" value="UniProtKB-KW"/>
</dbReference>
<dbReference type="Gene3D" id="3.40.1350.10">
    <property type="match status" value="1"/>
</dbReference>
<dbReference type="InterPro" id="IPR011856">
    <property type="entry name" value="tRNA_endonuc-like_dom_sf"/>
</dbReference>
<evidence type="ECO:0000256" key="1">
    <source>
        <dbReference type="ARBA" id="ARBA00001946"/>
    </source>
</evidence>
<accession>A0A8S5V875</accession>
<reference evidence="5" key="1">
    <citation type="journal article" date="2021" name="Proc. Natl. Acad. Sci. U.S.A.">
        <title>A Catalog of Tens of Thousands of Viruses from Human Metagenomes Reveals Hidden Associations with Chronic Diseases.</title>
        <authorList>
            <person name="Tisza M.J."/>
            <person name="Buck C.B."/>
        </authorList>
    </citation>
    <scope>NUCLEOTIDE SEQUENCE</scope>
    <source>
        <strain evidence="5">CtDzM5</strain>
    </source>
</reference>
<dbReference type="InterPro" id="IPR014883">
    <property type="entry name" value="VRR_NUC"/>
</dbReference>
<protein>
    <submittedName>
        <fullName evidence="5">Nuclease</fullName>
    </submittedName>
</protein>
<dbReference type="EMBL" id="BK016220">
    <property type="protein sequence ID" value="DAG02962.1"/>
    <property type="molecule type" value="Genomic_DNA"/>
</dbReference>
<sequence length="178" mass="20503">MKIRSYRCPKCGREYNFADGNKTRLCRVCGCELDSLTVYSTDGGSTEKDQASATRRENREAEEQEALFVWAEYQSAAHPELKLLYHIPNEGKRSVSYGAALRRQGMKKGVPDLCLPVARGKYHGLYIEMKAGRNKPTVDQQWWLEALERQGFRAVWCSGWERAKEEISEYLNLKETEK</sequence>
<dbReference type="Pfam" id="PF08774">
    <property type="entry name" value="VRR_NUC"/>
    <property type="match status" value="1"/>
</dbReference>
<organism evidence="5">
    <name type="scientific">Myoviridae sp. ctDzM5</name>
    <dbReference type="NCBI Taxonomy" id="2825058"/>
    <lineage>
        <taxon>Viruses</taxon>
        <taxon>Duplodnaviria</taxon>
        <taxon>Heunggongvirae</taxon>
        <taxon>Uroviricota</taxon>
        <taxon>Caudoviricetes</taxon>
    </lineage>
</organism>
<keyword evidence="2" id="KW-0540">Nuclease</keyword>